<dbReference type="Gene3D" id="3.40.50.720">
    <property type="entry name" value="NAD(P)-binding Rossmann-like Domain"/>
    <property type="match status" value="1"/>
</dbReference>
<dbReference type="AlphaFoldDB" id="A0A090N662"/>
<sequence>MEQLETTQPLTLAPCEERIEATADEAATREADAGWAIRIAVSSSARNGVASVGGTIQISGLGFDHILEIGGADSIAQSLKGIKLRGAITIIGFLTSSDKEPALVEALNRLCIVRGIFVRSKVQFEWINRAIDATKMKSVVDSKILSFQKVKEAYRSQWDRKNFRKVVMKVGN</sequence>
<dbReference type="EMBL" id="CBMI010005003">
    <property type="protein sequence ID" value="CEG05726.1"/>
    <property type="molecule type" value="Genomic_DNA"/>
</dbReference>
<dbReference type="PANTHER" id="PTHR45033:SF2">
    <property type="entry name" value="ZINC-TYPE ALCOHOL DEHYDROGENASE-LIKE PROTEIN C1773.06C"/>
    <property type="match status" value="1"/>
</dbReference>
<accession>A0A090N662</accession>
<dbReference type="SUPFAM" id="SSF51735">
    <property type="entry name" value="NAD(P)-binding Rossmann-fold domains"/>
    <property type="match status" value="1"/>
</dbReference>
<dbReference type="InterPro" id="IPR036291">
    <property type="entry name" value="NAD(P)-bd_dom_sf"/>
</dbReference>
<dbReference type="Gene3D" id="3.90.180.10">
    <property type="entry name" value="Medium-chain alcohol dehydrogenases, catalytic domain"/>
    <property type="match status" value="1"/>
</dbReference>
<dbReference type="InterPro" id="IPR052711">
    <property type="entry name" value="Zinc_ADH-like"/>
</dbReference>
<protein>
    <submittedName>
        <fullName evidence="1">WGS project CBMI000000000 data, contig CS3069_c005008</fullName>
    </submittedName>
</protein>
<comment type="caution">
    <text evidence="1">The sequence shown here is derived from an EMBL/GenBank/DDBJ whole genome shotgun (WGS) entry which is preliminary data.</text>
</comment>
<dbReference type="PANTHER" id="PTHR45033">
    <property type="match status" value="1"/>
</dbReference>
<organism evidence="1">
    <name type="scientific">Fusarium clavum</name>
    <dbReference type="NCBI Taxonomy" id="2594811"/>
    <lineage>
        <taxon>Eukaryota</taxon>
        <taxon>Fungi</taxon>
        <taxon>Dikarya</taxon>
        <taxon>Ascomycota</taxon>
        <taxon>Pezizomycotina</taxon>
        <taxon>Sordariomycetes</taxon>
        <taxon>Hypocreomycetidae</taxon>
        <taxon>Hypocreales</taxon>
        <taxon>Nectriaceae</taxon>
        <taxon>Fusarium</taxon>
        <taxon>Fusarium incarnatum-equiseti species complex</taxon>
    </lineage>
</organism>
<evidence type="ECO:0000313" key="1">
    <source>
        <dbReference type="EMBL" id="CEG05726.1"/>
    </source>
</evidence>
<gene>
    <name evidence="1" type="ORF">BN850_0136810</name>
</gene>
<name>A0A090N662_9HYPO</name>
<reference evidence="1" key="1">
    <citation type="submission" date="2013-05" db="EMBL/GenBank/DDBJ databases">
        <title>Draft genome sequences of six wheat associated Fusarium spp. isolates.</title>
        <authorList>
            <person name="Moolhuijzen P.M."/>
            <person name="Manners J.M."/>
            <person name="Wilcox S."/>
            <person name="Bellgard M.I."/>
            <person name="Gardiner D.M."/>
        </authorList>
    </citation>
    <scope>NUCLEOTIDE SEQUENCE</scope>
    <source>
        <strain evidence="1">CS3069</strain>
    </source>
</reference>
<proteinExistence type="predicted"/>